<dbReference type="EMBL" id="AMRV01000002">
    <property type="protein sequence ID" value="EMD83814.1"/>
    <property type="molecule type" value="Genomic_DNA"/>
</dbReference>
<keyword evidence="9 15" id="KW-0418">Kinase</keyword>
<dbReference type="InterPro" id="IPR002606">
    <property type="entry name" value="Riboflavin_kinase_bac"/>
</dbReference>
<dbReference type="AlphaFoldDB" id="M2TB36"/>
<dbReference type="FunFam" id="3.40.50.620:FF:000021">
    <property type="entry name" value="Riboflavin biosynthesis protein"/>
    <property type="match status" value="1"/>
</dbReference>
<dbReference type="Pfam" id="PF01687">
    <property type="entry name" value="Flavokinase"/>
    <property type="match status" value="1"/>
</dbReference>
<evidence type="ECO:0000256" key="11">
    <source>
        <dbReference type="ARBA" id="ARBA00022840"/>
    </source>
</evidence>
<evidence type="ECO:0000256" key="12">
    <source>
        <dbReference type="ARBA" id="ARBA00023268"/>
    </source>
</evidence>
<dbReference type="SUPFAM" id="SSF82114">
    <property type="entry name" value="Riboflavin kinase-like"/>
    <property type="match status" value="1"/>
</dbReference>
<keyword evidence="7 15" id="KW-0548">Nucleotidyltransferase</keyword>
<dbReference type="GO" id="GO:0003919">
    <property type="term" value="F:FMN adenylyltransferase activity"/>
    <property type="evidence" value="ECO:0007669"/>
    <property type="project" value="UniProtKB-UniRule"/>
</dbReference>
<evidence type="ECO:0000313" key="17">
    <source>
        <dbReference type="EMBL" id="EMD83814.1"/>
    </source>
</evidence>
<dbReference type="SUPFAM" id="SSF52374">
    <property type="entry name" value="Nucleotidylyl transferase"/>
    <property type="match status" value="1"/>
</dbReference>
<evidence type="ECO:0000256" key="8">
    <source>
        <dbReference type="ARBA" id="ARBA00022741"/>
    </source>
</evidence>
<proteinExistence type="inferred from homology"/>
<name>M2TB36_9SPHN</name>
<dbReference type="InterPro" id="IPR014729">
    <property type="entry name" value="Rossmann-like_a/b/a_fold"/>
</dbReference>
<dbReference type="Gene3D" id="2.40.30.30">
    <property type="entry name" value="Riboflavin kinase-like"/>
    <property type="match status" value="1"/>
</dbReference>
<accession>M2TB36</accession>
<dbReference type="OrthoDB" id="9803667at2"/>
<dbReference type="EC" id="2.7.7.2" evidence="15"/>
<evidence type="ECO:0000256" key="10">
    <source>
        <dbReference type="ARBA" id="ARBA00022827"/>
    </source>
</evidence>
<evidence type="ECO:0000256" key="13">
    <source>
        <dbReference type="ARBA" id="ARBA00047880"/>
    </source>
</evidence>
<feature type="domain" description="Riboflavin kinase" evidence="16">
    <location>
        <begin position="184"/>
        <end position="308"/>
    </location>
</feature>
<dbReference type="PATRIC" id="fig|1234595.3.peg.785"/>
<comment type="catalytic activity">
    <reaction evidence="13 15">
        <text>riboflavin + ATP = FMN + ADP + H(+)</text>
        <dbReference type="Rhea" id="RHEA:14357"/>
        <dbReference type="ChEBI" id="CHEBI:15378"/>
        <dbReference type="ChEBI" id="CHEBI:30616"/>
        <dbReference type="ChEBI" id="CHEBI:57986"/>
        <dbReference type="ChEBI" id="CHEBI:58210"/>
        <dbReference type="ChEBI" id="CHEBI:456216"/>
        <dbReference type="EC" id="2.7.1.26"/>
    </reaction>
</comment>
<keyword evidence="11 15" id="KW-0067">ATP-binding</keyword>
<dbReference type="GO" id="GO:0006747">
    <property type="term" value="P:FAD biosynthetic process"/>
    <property type="evidence" value="ECO:0007669"/>
    <property type="project" value="UniProtKB-UniRule"/>
</dbReference>
<evidence type="ECO:0000256" key="15">
    <source>
        <dbReference type="PIRNR" id="PIRNR004491"/>
    </source>
</evidence>
<dbReference type="NCBIfam" id="TIGR00083">
    <property type="entry name" value="ribF"/>
    <property type="match status" value="1"/>
</dbReference>
<evidence type="ECO:0000259" key="16">
    <source>
        <dbReference type="SMART" id="SM00904"/>
    </source>
</evidence>
<dbReference type="InterPro" id="IPR023468">
    <property type="entry name" value="Riboflavin_kinase"/>
</dbReference>
<keyword evidence="10 15" id="KW-0274">FAD</keyword>
<evidence type="ECO:0000256" key="9">
    <source>
        <dbReference type="ARBA" id="ARBA00022777"/>
    </source>
</evidence>
<dbReference type="PANTHER" id="PTHR22749:SF6">
    <property type="entry name" value="RIBOFLAVIN KINASE"/>
    <property type="match status" value="1"/>
</dbReference>
<sequence length="314" mass="33622">MQRIFADDPLPEALRGGVAALGNFDGFHAGHQAVVGEARYRARAKGGPALVITFDPHPVRLFKPDTPPMALTTIPQRLDLFAADGIDGAVVLRFDRSMAAMSPQAFVEDVLSRRLGLSGIVTGDDFTFGARAAGTVRDLRTLGAACDIDAAAVSAVNDRGGERVSSTAIRDALRGGDARAAARMLTRPFAIRAVVEHGAKLGRTIGVPTANMRLGDYVRPRYGVYAVRGHLPDGTTLDGVANLGIRPMIDPPVELLESWFFDWQGDLYGQEIDVELIAWLREERKLDGLDALKAQIVRDAEAARAALDAGRTAG</sequence>
<gene>
    <name evidence="17" type="ORF">C725_0786</name>
</gene>
<evidence type="ECO:0000256" key="5">
    <source>
        <dbReference type="ARBA" id="ARBA00022643"/>
    </source>
</evidence>
<keyword evidence="5 15" id="KW-0288">FMN</keyword>
<keyword evidence="18" id="KW-1185">Reference proteome</keyword>
<dbReference type="UniPathway" id="UPA00277">
    <property type="reaction ID" value="UER00407"/>
</dbReference>
<evidence type="ECO:0000256" key="1">
    <source>
        <dbReference type="ARBA" id="ARBA00002121"/>
    </source>
</evidence>
<dbReference type="EC" id="2.7.1.26" evidence="15"/>
<organism evidence="17 18">
    <name type="scientific">Pacificimonas flava</name>
    <dbReference type="NCBI Taxonomy" id="1234595"/>
    <lineage>
        <taxon>Bacteria</taxon>
        <taxon>Pseudomonadati</taxon>
        <taxon>Pseudomonadota</taxon>
        <taxon>Alphaproteobacteria</taxon>
        <taxon>Sphingomonadales</taxon>
        <taxon>Sphingosinicellaceae</taxon>
        <taxon>Pacificimonas</taxon>
    </lineage>
</organism>
<comment type="similarity">
    <text evidence="15">Belongs to the ribF family.</text>
</comment>
<keyword evidence="6 15" id="KW-0808">Transferase</keyword>
<dbReference type="RefSeq" id="WP_008600280.1">
    <property type="nucleotide sequence ID" value="NZ_AMRV01000002.1"/>
</dbReference>
<dbReference type="UniPathway" id="UPA00276">
    <property type="reaction ID" value="UER00406"/>
</dbReference>
<dbReference type="Gene3D" id="3.40.50.620">
    <property type="entry name" value="HUPs"/>
    <property type="match status" value="1"/>
</dbReference>
<keyword evidence="8 15" id="KW-0547">Nucleotide-binding</keyword>
<evidence type="ECO:0000256" key="3">
    <source>
        <dbReference type="ARBA" id="ARBA00005201"/>
    </source>
</evidence>
<protein>
    <recommendedName>
        <fullName evidence="15">Riboflavin biosynthesis protein</fullName>
    </recommendedName>
    <domain>
        <recommendedName>
            <fullName evidence="15">Riboflavin kinase</fullName>
            <ecNumber evidence="15">2.7.1.26</ecNumber>
        </recommendedName>
        <alternativeName>
            <fullName evidence="15">Flavokinase</fullName>
        </alternativeName>
    </domain>
    <domain>
        <recommendedName>
            <fullName evidence="15">FMN adenylyltransferase</fullName>
            <ecNumber evidence="15">2.7.7.2</ecNumber>
        </recommendedName>
        <alternativeName>
            <fullName evidence="15">FAD pyrophosphorylase</fullName>
        </alternativeName>
        <alternativeName>
            <fullName evidence="15">FAD synthase</fullName>
        </alternativeName>
    </domain>
</protein>
<dbReference type="Proteomes" id="UP000011717">
    <property type="component" value="Unassembled WGS sequence"/>
</dbReference>
<dbReference type="PIRSF" id="PIRSF004491">
    <property type="entry name" value="FAD_Synth"/>
    <property type="match status" value="1"/>
</dbReference>
<dbReference type="PANTHER" id="PTHR22749">
    <property type="entry name" value="RIBOFLAVIN KINASE/FMN ADENYLYLTRANSFERASE"/>
    <property type="match status" value="1"/>
</dbReference>
<dbReference type="NCBIfam" id="NF004160">
    <property type="entry name" value="PRK05627.1-3"/>
    <property type="match status" value="1"/>
</dbReference>
<evidence type="ECO:0000256" key="7">
    <source>
        <dbReference type="ARBA" id="ARBA00022695"/>
    </source>
</evidence>
<dbReference type="GO" id="GO:0008531">
    <property type="term" value="F:riboflavin kinase activity"/>
    <property type="evidence" value="ECO:0007669"/>
    <property type="project" value="UniProtKB-UniRule"/>
</dbReference>
<dbReference type="InterPro" id="IPR015864">
    <property type="entry name" value="FAD_synthase"/>
</dbReference>
<dbReference type="CDD" id="cd02064">
    <property type="entry name" value="FAD_synthetase_N"/>
    <property type="match status" value="1"/>
</dbReference>
<evidence type="ECO:0000256" key="2">
    <source>
        <dbReference type="ARBA" id="ARBA00004726"/>
    </source>
</evidence>
<keyword evidence="12" id="KW-0511">Multifunctional enzyme</keyword>
<evidence type="ECO:0000313" key="18">
    <source>
        <dbReference type="Proteomes" id="UP000011717"/>
    </source>
</evidence>
<evidence type="ECO:0000256" key="14">
    <source>
        <dbReference type="ARBA" id="ARBA00049494"/>
    </source>
</evidence>
<comment type="function">
    <text evidence="1">Catalyzes the phosphorylation of riboflavin to FMN followed by the adenylation of FMN to FAD.</text>
</comment>
<dbReference type="InterPro" id="IPR023465">
    <property type="entry name" value="Riboflavin_kinase_dom_sf"/>
</dbReference>
<dbReference type="Pfam" id="PF06574">
    <property type="entry name" value="FAD_syn"/>
    <property type="match status" value="1"/>
</dbReference>
<evidence type="ECO:0000256" key="6">
    <source>
        <dbReference type="ARBA" id="ARBA00022679"/>
    </source>
</evidence>
<comment type="caution">
    <text evidence="17">The sequence shown here is derived from an EMBL/GenBank/DDBJ whole genome shotgun (WGS) entry which is preliminary data.</text>
</comment>
<comment type="pathway">
    <text evidence="3 15">Cofactor biosynthesis; FMN biosynthesis; FMN from riboflavin (ATP route): step 1/1.</text>
</comment>
<dbReference type="InterPro" id="IPR015865">
    <property type="entry name" value="Riboflavin_kinase_bac/euk"/>
</dbReference>
<dbReference type="GO" id="GO:0009231">
    <property type="term" value="P:riboflavin biosynthetic process"/>
    <property type="evidence" value="ECO:0007669"/>
    <property type="project" value="InterPro"/>
</dbReference>
<reference evidence="17 18" key="1">
    <citation type="journal article" date="2013" name="Genome Announc.">
        <title>Draft Genome Sequence of Strain JLT2015T, Belonging to the Family Sphingomonadaceae of the Alphaproteobacteria.</title>
        <authorList>
            <person name="Tang K."/>
            <person name="Liu K."/>
            <person name="Li S."/>
            <person name="Jiao N."/>
        </authorList>
    </citation>
    <scope>NUCLEOTIDE SEQUENCE [LARGE SCALE GENOMIC DNA]</scope>
    <source>
        <strain evidence="17 18">JLT2015</strain>
    </source>
</reference>
<comment type="catalytic activity">
    <reaction evidence="14 15">
        <text>FMN + ATP + H(+) = FAD + diphosphate</text>
        <dbReference type="Rhea" id="RHEA:17237"/>
        <dbReference type="ChEBI" id="CHEBI:15378"/>
        <dbReference type="ChEBI" id="CHEBI:30616"/>
        <dbReference type="ChEBI" id="CHEBI:33019"/>
        <dbReference type="ChEBI" id="CHEBI:57692"/>
        <dbReference type="ChEBI" id="CHEBI:58210"/>
        <dbReference type="EC" id="2.7.7.2"/>
    </reaction>
</comment>
<comment type="pathway">
    <text evidence="2 15">Cofactor biosynthesis; FAD biosynthesis; FAD from FMN: step 1/1.</text>
</comment>
<dbReference type="GO" id="GO:0005524">
    <property type="term" value="F:ATP binding"/>
    <property type="evidence" value="ECO:0007669"/>
    <property type="project" value="UniProtKB-UniRule"/>
</dbReference>
<dbReference type="SMART" id="SM00904">
    <property type="entry name" value="Flavokinase"/>
    <property type="match status" value="1"/>
</dbReference>
<evidence type="ECO:0000256" key="4">
    <source>
        <dbReference type="ARBA" id="ARBA00022630"/>
    </source>
</evidence>
<dbReference type="GO" id="GO:0009398">
    <property type="term" value="P:FMN biosynthetic process"/>
    <property type="evidence" value="ECO:0007669"/>
    <property type="project" value="UniProtKB-UniRule"/>
</dbReference>
<keyword evidence="4 15" id="KW-0285">Flavoprotein</keyword>